<sequence>MNSFPVNKFRAVRKIAEPDCAKNVLRQIGGAHAGSIRNKVHRIIRGIRVPLVPQPRIIIRPTSRVFTSKGLGIEGGFICAIPHANLLR</sequence>
<dbReference type="EMBL" id="CAEZVJ010000044">
    <property type="protein sequence ID" value="CAB4626986.1"/>
    <property type="molecule type" value="Genomic_DNA"/>
</dbReference>
<name>A0A6J6IR81_9ZZZZ</name>
<organism evidence="1">
    <name type="scientific">freshwater metagenome</name>
    <dbReference type="NCBI Taxonomy" id="449393"/>
    <lineage>
        <taxon>unclassified sequences</taxon>
        <taxon>metagenomes</taxon>
        <taxon>ecological metagenomes</taxon>
    </lineage>
</organism>
<reference evidence="1" key="1">
    <citation type="submission" date="2020-05" db="EMBL/GenBank/DDBJ databases">
        <authorList>
            <person name="Chiriac C."/>
            <person name="Salcher M."/>
            <person name="Ghai R."/>
            <person name="Kavagutti S V."/>
        </authorList>
    </citation>
    <scope>NUCLEOTIDE SEQUENCE</scope>
</reference>
<dbReference type="AlphaFoldDB" id="A0A6J6IR81"/>
<protein>
    <submittedName>
        <fullName evidence="1">Unannotated protein</fullName>
    </submittedName>
</protein>
<accession>A0A6J6IR81</accession>
<proteinExistence type="predicted"/>
<evidence type="ECO:0000313" key="1">
    <source>
        <dbReference type="EMBL" id="CAB4626986.1"/>
    </source>
</evidence>
<gene>
    <name evidence="1" type="ORF">UFOPK1961_00525</name>
</gene>